<accession>G2Y6F7</accession>
<dbReference type="EMBL" id="FQ790292">
    <property type="protein sequence ID" value="CCD48209.1"/>
    <property type="molecule type" value="Genomic_DNA"/>
</dbReference>
<sequence length="52" mass="5881">MTSKRTKDDSLLALHFEPSCIPYASFKKVISPLLGARGNTPQTAYQKRRMII</sequence>
<proteinExistence type="predicted"/>
<name>G2Y6F7_BOTF4</name>
<dbReference type="Proteomes" id="UP000008177">
    <property type="component" value="Unplaced contigs"/>
</dbReference>
<gene>
    <name evidence="1" type="ORF">BofuT4_uP035020.1</name>
</gene>
<dbReference type="InParanoid" id="G2Y6F7"/>
<organism evidence="1 2">
    <name type="scientific">Botryotinia fuckeliana (strain T4)</name>
    <name type="common">Noble rot fungus</name>
    <name type="synonym">Botrytis cinerea</name>
    <dbReference type="NCBI Taxonomy" id="999810"/>
    <lineage>
        <taxon>Eukaryota</taxon>
        <taxon>Fungi</taxon>
        <taxon>Dikarya</taxon>
        <taxon>Ascomycota</taxon>
        <taxon>Pezizomycotina</taxon>
        <taxon>Leotiomycetes</taxon>
        <taxon>Helotiales</taxon>
        <taxon>Sclerotiniaceae</taxon>
        <taxon>Botrytis</taxon>
    </lineage>
</organism>
<evidence type="ECO:0000313" key="1">
    <source>
        <dbReference type="EMBL" id="CCD48209.1"/>
    </source>
</evidence>
<reference evidence="2" key="1">
    <citation type="journal article" date="2011" name="PLoS Genet.">
        <title>Genomic analysis of the necrotrophic fungal pathogens Sclerotinia sclerotiorum and Botrytis cinerea.</title>
        <authorList>
            <person name="Amselem J."/>
            <person name="Cuomo C.A."/>
            <person name="van Kan J.A."/>
            <person name="Viaud M."/>
            <person name="Benito E.P."/>
            <person name="Couloux A."/>
            <person name="Coutinho P.M."/>
            <person name="de Vries R.P."/>
            <person name="Dyer P.S."/>
            <person name="Fillinger S."/>
            <person name="Fournier E."/>
            <person name="Gout L."/>
            <person name="Hahn M."/>
            <person name="Kohn L."/>
            <person name="Lapalu N."/>
            <person name="Plummer K.M."/>
            <person name="Pradier J.M."/>
            <person name="Quevillon E."/>
            <person name="Sharon A."/>
            <person name="Simon A."/>
            <person name="ten Have A."/>
            <person name="Tudzynski B."/>
            <person name="Tudzynski P."/>
            <person name="Wincker P."/>
            <person name="Andrew M."/>
            <person name="Anthouard V."/>
            <person name="Beever R.E."/>
            <person name="Beffa R."/>
            <person name="Benoit I."/>
            <person name="Bouzid O."/>
            <person name="Brault B."/>
            <person name="Chen Z."/>
            <person name="Choquer M."/>
            <person name="Collemare J."/>
            <person name="Cotton P."/>
            <person name="Danchin E.G."/>
            <person name="Da Silva C."/>
            <person name="Gautier A."/>
            <person name="Giraud C."/>
            <person name="Giraud T."/>
            <person name="Gonzalez C."/>
            <person name="Grossetete S."/>
            <person name="Guldener U."/>
            <person name="Henrissat B."/>
            <person name="Howlett B.J."/>
            <person name="Kodira C."/>
            <person name="Kretschmer M."/>
            <person name="Lappartient A."/>
            <person name="Leroch M."/>
            <person name="Levis C."/>
            <person name="Mauceli E."/>
            <person name="Neuveglise C."/>
            <person name="Oeser B."/>
            <person name="Pearson M."/>
            <person name="Poulain J."/>
            <person name="Poussereau N."/>
            <person name="Quesneville H."/>
            <person name="Rascle C."/>
            <person name="Schumacher J."/>
            <person name="Segurens B."/>
            <person name="Sexton A."/>
            <person name="Silva E."/>
            <person name="Sirven C."/>
            <person name="Soanes D.M."/>
            <person name="Talbot N.J."/>
            <person name="Templeton M."/>
            <person name="Yandava C."/>
            <person name="Yarden O."/>
            <person name="Zeng Q."/>
            <person name="Rollins J.A."/>
            <person name="Lebrun M.H."/>
            <person name="Dickman M."/>
        </authorList>
    </citation>
    <scope>NUCLEOTIDE SEQUENCE [LARGE SCALE GENOMIC DNA]</scope>
    <source>
        <strain evidence="2">T4</strain>
    </source>
</reference>
<evidence type="ECO:0000313" key="2">
    <source>
        <dbReference type="Proteomes" id="UP000008177"/>
    </source>
</evidence>
<protein>
    <submittedName>
        <fullName evidence="1">Uncharacterized protein</fullName>
    </submittedName>
</protein>
<dbReference type="AlphaFoldDB" id="G2Y6F7"/>
<dbReference type="HOGENOM" id="CLU_3086968_0_0_1"/>